<dbReference type="InterPro" id="IPR035902">
    <property type="entry name" value="Nuc_phospho_transferase"/>
</dbReference>
<keyword evidence="5" id="KW-1185">Reference proteome</keyword>
<dbReference type="SUPFAM" id="SSF47648">
    <property type="entry name" value="Nucleoside phosphorylase/phosphoribosyltransferase N-terminal domain"/>
    <property type="match status" value="1"/>
</dbReference>
<dbReference type="InterPro" id="IPR005940">
    <property type="entry name" value="Anthranilate_Pribosyl_Tfrase"/>
</dbReference>
<evidence type="ECO:0000256" key="1">
    <source>
        <dbReference type="ARBA" id="ARBA00022676"/>
    </source>
</evidence>
<dbReference type="AlphaFoldDB" id="A0A4R6UH33"/>
<dbReference type="NCBIfam" id="NF006005">
    <property type="entry name" value="PRK08136.1"/>
    <property type="match status" value="1"/>
</dbReference>
<evidence type="ECO:0000259" key="3">
    <source>
        <dbReference type="Pfam" id="PF02885"/>
    </source>
</evidence>
<comment type="caution">
    <text evidence="4">The sequence shown here is derived from an EMBL/GenBank/DDBJ whole genome shotgun (WGS) entry which is preliminary data.</text>
</comment>
<reference evidence="4 5" key="1">
    <citation type="submission" date="2019-03" db="EMBL/GenBank/DDBJ databases">
        <title>Genomic Encyclopedia of Type Strains, Phase IV (KMG-IV): sequencing the most valuable type-strain genomes for metagenomic binning, comparative biology and taxonomic classification.</title>
        <authorList>
            <person name="Goeker M."/>
        </authorList>
    </citation>
    <scope>NUCLEOTIDE SEQUENCE [LARGE SCALE GENOMIC DNA]</scope>
    <source>
        <strain evidence="4 5">DSM 19605</strain>
    </source>
</reference>
<organism evidence="4 5">
    <name type="scientific">Tepidicella xavieri</name>
    <dbReference type="NCBI Taxonomy" id="360241"/>
    <lineage>
        <taxon>Bacteria</taxon>
        <taxon>Pseudomonadati</taxon>
        <taxon>Pseudomonadota</taxon>
        <taxon>Betaproteobacteria</taxon>
        <taxon>Burkholderiales</taxon>
        <taxon>Tepidicella</taxon>
    </lineage>
</organism>
<evidence type="ECO:0000313" key="5">
    <source>
        <dbReference type="Proteomes" id="UP000295510"/>
    </source>
</evidence>
<dbReference type="SUPFAM" id="SSF52418">
    <property type="entry name" value="Nucleoside phosphorylase/phosphoribosyltransferase catalytic domain"/>
    <property type="match status" value="1"/>
</dbReference>
<sequence length="316" mass="34033">MGISVYLKDIGRGKDGARSLDRTQSADLMGRILDGEVSDLELGAFCIAMRVKGETPLELAGFLDAIHARLPSVSATDVPTVVLPSYNGARKLPVLTPLLALLLARCGLRVLIHGQSQDPDRITSAEILRSLHAQGVSGIHWPNRLQELPPSVGIAFLPTHTLLPALQKLLDVRRTIGLRNSAHSLVKLMQPVPAAVLVTSYTHPEYLHSMSALFRLSGQTALLLRGTEGEPVADPRRTPQMTLFHAGQSRTVQPAQTGPLADLPELPPGTDIARTAAYIRAVLDRTLPTPLPIALQVHHLCDVCRLSPTLALESAP</sequence>
<dbReference type="OrthoDB" id="9768896at2"/>
<dbReference type="GO" id="GO:0005829">
    <property type="term" value="C:cytosol"/>
    <property type="evidence" value="ECO:0007669"/>
    <property type="project" value="TreeGrafter"/>
</dbReference>
<feature type="domain" description="Glycosyl transferase family 3 N-terminal" evidence="3">
    <location>
        <begin position="10"/>
        <end position="66"/>
    </location>
</feature>
<dbReference type="PANTHER" id="PTHR43285:SF4">
    <property type="entry name" value="TRANSFERASE"/>
    <property type="match status" value="1"/>
</dbReference>
<dbReference type="GO" id="GO:0004048">
    <property type="term" value="F:anthranilate phosphoribosyltransferase activity"/>
    <property type="evidence" value="ECO:0007669"/>
    <property type="project" value="InterPro"/>
</dbReference>
<keyword evidence="1 4" id="KW-0328">Glycosyltransferase</keyword>
<dbReference type="InterPro" id="IPR036320">
    <property type="entry name" value="Glycosyl_Trfase_fam3_N_dom_sf"/>
</dbReference>
<name>A0A4R6UH33_9BURK</name>
<evidence type="ECO:0000256" key="2">
    <source>
        <dbReference type="ARBA" id="ARBA00022679"/>
    </source>
</evidence>
<dbReference type="EMBL" id="SNYL01000009">
    <property type="protein sequence ID" value="TDQ42464.1"/>
    <property type="molecule type" value="Genomic_DNA"/>
</dbReference>
<dbReference type="Gene3D" id="1.20.970.10">
    <property type="entry name" value="Transferase, Pyrimidine Nucleoside Phosphorylase, Chain C"/>
    <property type="match status" value="1"/>
</dbReference>
<dbReference type="PANTHER" id="PTHR43285">
    <property type="entry name" value="ANTHRANILATE PHOSPHORIBOSYLTRANSFERASE"/>
    <property type="match status" value="1"/>
</dbReference>
<dbReference type="Pfam" id="PF02885">
    <property type="entry name" value="Glycos_trans_3N"/>
    <property type="match status" value="1"/>
</dbReference>
<gene>
    <name evidence="4" type="ORF">DFR43_10933</name>
</gene>
<keyword evidence="2 4" id="KW-0808">Transferase</keyword>
<dbReference type="Gene3D" id="3.40.1030.10">
    <property type="entry name" value="Nucleoside phosphorylase/phosphoribosyltransferase catalytic domain"/>
    <property type="match status" value="1"/>
</dbReference>
<protein>
    <submittedName>
        <fullName evidence="4">Anthranilate phosphoribosyltransferase</fullName>
    </submittedName>
</protein>
<dbReference type="RefSeq" id="WP_133597699.1">
    <property type="nucleotide sequence ID" value="NZ_SNYL01000009.1"/>
</dbReference>
<dbReference type="Proteomes" id="UP000295510">
    <property type="component" value="Unassembled WGS sequence"/>
</dbReference>
<accession>A0A4R6UH33</accession>
<evidence type="ECO:0000313" key="4">
    <source>
        <dbReference type="EMBL" id="TDQ42464.1"/>
    </source>
</evidence>
<dbReference type="GO" id="GO:0000162">
    <property type="term" value="P:L-tryptophan biosynthetic process"/>
    <property type="evidence" value="ECO:0007669"/>
    <property type="project" value="InterPro"/>
</dbReference>
<dbReference type="InterPro" id="IPR017459">
    <property type="entry name" value="Glycosyl_Trfase_fam3_N_dom"/>
</dbReference>
<proteinExistence type="predicted"/>